<evidence type="ECO:0000313" key="9">
    <source>
        <dbReference type="Proteomes" id="UP000264310"/>
    </source>
</evidence>
<accession>A0A371X1C9</accession>
<evidence type="ECO:0000256" key="1">
    <source>
        <dbReference type="ARBA" id="ARBA00004141"/>
    </source>
</evidence>
<gene>
    <name evidence="8" type="ORF">DYI37_13960</name>
</gene>
<evidence type="ECO:0000313" key="8">
    <source>
        <dbReference type="EMBL" id="RFC63042.1"/>
    </source>
</evidence>
<dbReference type="SUPFAM" id="SSF103481">
    <property type="entry name" value="Multidrug resistance efflux transporter EmrE"/>
    <property type="match status" value="2"/>
</dbReference>
<feature type="transmembrane region" description="Helical" evidence="6">
    <location>
        <begin position="194"/>
        <end position="216"/>
    </location>
</feature>
<feature type="transmembrane region" description="Helical" evidence="6">
    <location>
        <begin position="83"/>
        <end position="101"/>
    </location>
</feature>
<keyword evidence="4 6" id="KW-1133">Transmembrane helix</keyword>
<feature type="transmembrane region" description="Helical" evidence="6">
    <location>
        <begin position="250"/>
        <end position="267"/>
    </location>
</feature>
<dbReference type="Proteomes" id="UP000264310">
    <property type="component" value="Unassembled WGS sequence"/>
</dbReference>
<comment type="subcellular location">
    <subcellularLocation>
        <location evidence="1">Membrane</location>
        <topology evidence="1">Multi-pass membrane protein</topology>
    </subcellularLocation>
</comment>
<feature type="transmembrane region" description="Helical" evidence="6">
    <location>
        <begin position="12"/>
        <end position="32"/>
    </location>
</feature>
<feature type="transmembrane region" description="Helical" evidence="6">
    <location>
        <begin position="44"/>
        <end position="62"/>
    </location>
</feature>
<dbReference type="OrthoDB" id="8478503at2"/>
<dbReference type="InterPro" id="IPR000620">
    <property type="entry name" value="EamA_dom"/>
</dbReference>
<reference evidence="8 9" key="1">
    <citation type="submission" date="2018-08" db="EMBL/GenBank/DDBJ databases">
        <title>Fulvimarina sp. 85, whole genome shotgun sequence.</title>
        <authorList>
            <person name="Tuo L."/>
        </authorList>
    </citation>
    <scope>NUCLEOTIDE SEQUENCE [LARGE SCALE GENOMIC DNA]</scope>
    <source>
        <strain evidence="8 9">85</strain>
    </source>
</reference>
<feature type="domain" description="EamA" evidence="7">
    <location>
        <begin position="13"/>
        <end position="146"/>
    </location>
</feature>
<evidence type="ECO:0000259" key="7">
    <source>
        <dbReference type="Pfam" id="PF00892"/>
    </source>
</evidence>
<comment type="caution">
    <text evidence="8">The sequence shown here is derived from an EMBL/GenBank/DDBJ whole genome shotgun (WGS) entry which is preliminary data.</text>
</comment>
<dbReference type="InterPro" id="IPR037185">
    <property type="entry name" value="EmrE-like"/>
</dbReference>
<comment type="similarity">
    <text evidence="2">Belongs to the drug/metabolite transporter (DMT) superfamily. 10 TMS drug/metabolite exporter (DME) (TC 2.A.7.3) family.</text>
</comment>
<protein>
    <submittedName>
        <fullName evidence="8">DMT family transporter</fullName>
    </submittedName>
</protein>
<proteinExistence type="inferred from homology"/>
<keyword evidence="9" id="KW-1185">Reference proteome</keyword>
<feature type="domain" description="EamA" evidence="7">
    <location>
        <begin position="164"/>
        <end position="293"/>
    </location>
</feature>
<dbReference type="EMBL" id="QURL01000005">
    <property type="protein sequence ID" value="RFC63042.1"/>
    <property type="molecule type" value="Genomic_DNA"/>
</dbReference>
<evidence type="ECO:0000256" key="2">
    <source>
        <dbReference type="ARBA" id="ARBA00009853"/>
    </source>
</evidence>
<feature type="transmembrane region" description="Helical" evidence="6">
    <location>
        <begin position="162"/>
        <end position="182"/>
    </location>
</feature>
<name>A0A371X1C9_9HYPH</name>
<keyword evidence="3 6" id="KW-0812">Transmembrane</keyword>
<evidence type="ECO:0000256" key="3">
    <source>
        <dbReference type="ARBA" id="ARBA00022692"/>
    </source>
</evidence>
<feature type="transmembrane region" description="Helical" evidence="6">
    <location>
        <begin position="273"/>
        <end position="294"/>
    </location>
</feature>
<feature type="transmembrane region" description="Helical" evidence="6">
    <location>
        <begin position="222"/>
        <end position="243"/>
    </location>
</feature>
<dbReference type="RefSeq" id="WP_116683860.1">
    <property type="nucleotide sequence ID" value="NZ_QURL01000005.1"/>
</dbReference>
<evidence type="ECO:0000256" key="4">
    <source>
        <dbReference type="ARBA" id="ARBA00022989"/>
    </source>
</evidence>
<feature type="transmembrane region" description="Helical" evidence="6">
    <location>
        <begin position="107"/>
        <end position="123"/>
    </location>
</feature>
<organism evidence="8 9">
    <name type="scientific">Fulvimarina endophytica</name>
    <dbReference type="NCBI Taxonomy" id="2293836"/>
    <lineage>
        <taxon>Bacteria</taxon>
        <taxon>Pseudomonadati</taxon>
        <taxon>Pseudomonadota</taxon>
        <taxon>Alphaproteobacteria</taxon>
        <taxon>Hyphomicrobiales</taxon>
        <taxon>Aurantimonadaceae</taxon>
        <taxon>Fulvimarina</taxon>
    </lineage>
</organism>
<dbReference type="PANTHER" id="PTHR22911">
    <property type="entry name" value="ACYL-MALONYL CONDENSING ENZYME-RELATED"/>
    <property type="match status" value="1"/>
</dbReference>
<dbReference type="AlphaFoldDB" id="A0A371X1C9"/>
<dbReference type="PANTHER" id="PTHR22911:SF6">
    <property type="entry name" value="SOLUTE CARRIER FAMILY 35 MEMBER G1"/>
    <property type="match status" value="1"/>
</dbReference>
<feature type="transmembrane region" description="Helical" evidence="6">
    <location>
        <begin position="130"/>
        <end position="150"/>
    </location>
</feature>
<evidence type="ECO:0000256" key="5">
    <source>
        <dbReference type="ARBA" id="ARBA00023136"/>
    </source>
</evidence>
<keyword evidence="5 6" id="KW-0472">Membrane</keyword>
<dbReference type="Pfam" id="PF00892">
    <property type="entry name" value="EamA"/>
    <property type="match status" value="2"/>
</dbReference>
<evidence type="ECO:0000256" key="6">
    <source>
        <dbReference type="SAM" id="Phobius"/>
    </source>
</evidence>
<sequence>MQQGSTDDDRPVFGVCLKLLSILSFVGMQTAIKLAGSGVPAGEIVFFRCFFALLPVLLYLAWLGDLKTAFRTNDIKGHVLRGIVGVASMGLGFFSITRLAYPEWTTINYATPLITVVFAALFLGEVVRAYRWTAVAIGLVGVAVVTLPNFSVAGRDMGGVEGLSVLAAIFSAVFAAIAMIQVRRLAQREKTATIVLFFMVAASIISLFSLPFGWVVPTPEQAVLLVIAGILGGIGQLLLTAAYRFADTSTIAPFEYSSLILAILIGATVFGEVVAVSTILGGAIVVLAGISIIWRESQLGLKRRKDRQTRTF</sequence>
<dbReference type="GO" id="GO:0016020">
    <property type="term" value="C:membrane"/>
    <property type="evidence" value="ECO:0007669"/>
    <property type="project" value="UniProtKB-SubCell"/>
</dbReference>